<reference evidence="2 3" key="1">
    <citation type="submission" date="2017-10" db="EMBL/GenBank/DDBJ databases">
        <title>St11Ph5, a novel member of G7CVirus Podoviridae family.</title>
        <authorList>
            <person name="Kulikov E.E."/>
            <person name="Golomidova A.K."/>
            <person name="Letarov A.V."/>
            <person name="Babenko V.V."/>
            <person name="Kostryukova E.S."/>
        </authorList>
    </citation>
    <scope>NUCLEOTIDE SEQUENCE [LARGE SCALE GENOMIC DNA]</scope>
</reference>
<evidence type="ECO:0000256" key="1">
    <source>
        <dbReference type="SAM" id="Phobius"/>
    </source>
</evidence>
<keyword evidence="1" id="KW-1133">Transmembrane helix</keyword>
<keyword evidence="3" id="KW-1185">Reference proteome</keyword>
<name>A0A2D2W2V2_9CAUD</name>
<keyword evidence="1" id="KW-0812">Transmembrane</keyword>
<dbReference type="EMBL" id="MG208881">
    <property type="protein sequence ID" value="ATS92474.1"/>
    <property type="molecule type" value="Genomic_DNA"/>
</dbReference>
<evidence type="ECO:0000313" key="3">
    <source>
        <dbReference type="Proteomes" id="UP000240794"/>
    </source>
</evidence>
<feature type="transmembrane region" description="Helical" evidence="1">
    <location>
        <begin position="37"/>
        <end position="62"/>
    </location>
</feature>
<accession>A0A2D2W2V2</accession>
<protein>
    <submittedName>
        <fullName evidence="2">Uncharacterized protein</fullName>
    </submittedName>
</protein>
<gene>
    <name evidence="2" type="ORF">St11Ph5_00010</name>
</gene>
<sequence length="70" mass="8067">MYFIIFIVLLYLNIWLTNVAGNITKTFTANNDVRGFAIFGYVTALTKGLSIGYGLWFIYYCVVNFPYSFI</sequence>
<evidence type="ECO:0000313" key="2">
    <source>
        <dbReference type="EMBL" id="ATS92474.1"/>
    </source>
</evidence>
<keyword evidence="1" id="KW-0472">Membrane</keyword>
<dbReference type="Proteomes" id="UP000240794">
    <property type="component" value="Segment"/>
</dbReference>
<organism evidence="2 3">
    <name type="scientific">Escherichia phage St11Ph5</name>
    <dbReference type="NCBI Taxonomy" id="2047765"/>
    <lineage>
        <taxon>Viruses</taxon>
        <taxon>Duplodnaviria</taxon>
        <taxon>Heunggongvirae</taxon>
        <taxon>Uroviricota</taxon>
        <taxon>Caudoviricetes</taxon>
        <taxon>Schitoviridae</taxon>
        <taxon>Enquatrovirinae</taxon>
        <taxon>Gamaleyavirus</taxon>
        <taxon>Gamaleyavirus St11ph5</taxon>
    </lineage>
</organism>
<proteinExistence type="predicted"/>